<sequence length="65" mass="7123">MSSIEDPKQLSLRTVQTSNNALGINAPPSPANKSAPANPSVHYTCFIRLPFPRNDFVDPPQVFDI</sequence>
<name>A0A9N8KR13_9PEZI</name>
<feature type="region of interest" description="Disordered" evidence="1">
    <location>
        <begin position="1"/>
        <end position="37"/>
    </location>
</feature>
<dbReference type="Proteomes" id="UP000745764">
    <property type="component" value="Unassembled WGS sequence"/>
</dbReference>
<accession>A0A9N8KR13</accession>
<organism evidence="3 4">
    <name type="scientific">Aureobasidium uvarum</name>
    <dbReference type="NCBI Taxonomy" id="2773716"/>
    <lineage>
        <taxon>Eukaryota</taxon>
        <taxon>Fungi</taxon>
        <taxon>Dikarya</taxon>
        <taxon>Ascomycota</taxon>
        <taxon>Pezizomycotina</taxon>
        <taxon>Dothideomycetes</taxon>
        <taxon>Dothideomycetidae</taxon>
        <taxon>Dothideales</taxon>
        <taxon>Saccotheciaceae</taxon>
        <taxon>Aureobasidium</taxon>
    </lineage>
</organism>
<feature type="domain" description="Atg29 N-terminal" evidence="2">
    <location>
        <begin position="43"/>
        <end position="62"/>
    </location>
</feature>
<comment type="caution">
    <text evidence="3">The sequence shown here is derived from an EMBL/GenBank/DDBJ whole genome shotgun (WGS) entry which is preliminary data.</text>
</comment>
<evidence type="ECO:0000256" key="1">
    <source>
        <dbReference type="SAM" id="MobiDB-lite"/>
    </source>
</evidence>
<gene>
    <name evidence="3" type="ORF">AWRI4620_LOCUS9635</name>
</gene>
<feature type="compositionally biased region" description="Polar residues" evidence="1">
    <location>
        <begin position="11"/>
        <end position="22"/>
    </location>
</feature>
<protein>
    <recommendedName>
        <fullName evidence="2">Atg29 N-terminal domain-containing protein</fullName>
    </recommendedName>
</protein>
<evidence type="ECO:0000259" key="2">
    <source>
        <dbReference type="Pfam" id="PF18388"/>
    </source>
</evidence>
<keyword evidence="4" id="KW-1185">Reference proteome</keyword>
<evidence type="ECO:0000313" key="4">
    <source>
        <dbReference type="Proteomes" id="UP000745764"/>
    </source>
</evidence>
<evidence type="ECO:0000313" key="3">
    <source>
        <dbReference type="EMBL" id="CAD0115380.1"/>
    </source>
</evidence>
<dbReference type="Pfam" id="PF18388">
    <property type="entry name" value="ATG29_N"/>
    <property type="match status" value="1"/>
</dbReference>
<dbReference type="EMBL" id="CAINUL010000019">
    <property type="protein sequence ID" value="CAD0115380.1"/>
    <property type="molecule type" value="Genomic_DNA"/>
</dbReference>
<dbReference type="AlphaFoldDB" id="A0A9N8KR13"/>
<dbReference type="InterPro" id="IPR040666">
    <property type="entry name" value="Atg29_N"/>
</dbReference>
<reference evidence="3" key="1">
    <citation type="submission" date="2020-06" db="EMBL/GenBank/DDBJ databases">
        <authorList>
            <person name="Onetto C."/>
        </authorList>
    </citation>
    <scope>NUCLEOTIDE SEQUENCE</scope>
</reference>
<proteinExistence type="predicted"/>